<comment type="caution">
    <text evidence="1">The sequence shown here is derived from an EMBL/GenBank/DDBJ whole genome shotgun (WGS) entry which is preliminary data.</text>
</comment>
<name>J1JML2_9HYPH</name>
<sequence length="71" mass="8056">MAFMRLLTCFKNSGTARYTVDDFYDAMDCTEKQRKNFDNIKHRIIEPAITELAQKGGGKLTGSPSRLGRKL</sequence>
<reference evidence="1 2" key="1">
    <citation type="submission" date="2012-03" db="EMBL/GenBank/DDBJ databases">
        <title>The Genome Sequence of Bartonella rattimassiliensis 15908.</title>
        <authorList>
            <consortium name="The Broad Institute Genome Sequencing Platform"/>
            <consortium name="The Broad Institute Genome Sequencing Center for Infectious Disease"/>
            <person name="Feldgarden M."/>
            <person name="Kirby J."/>
            <person name="Kosoy M."/>
            <person name="Birtles R."/>
            <person name="Probert W.S."/>
            <person name="Chiaraviglio L."/>
            <person name="Young S.K."/>
            <person name="Zeng Q."/>
            <person name="Gargeya S."/>
            <person name="Fitzgerald M."/>
            <person name="Haas B."/>
            <person name="Abouelleil A."/>
            <person name="Alvarado L."/>
            <person name="Arachchi H.M."/>
            <person name="Berlin A."/>
            <person name="Chapman S.B."/>
            <person name="Gearin G."/>
            <person name="Goldberg J."/>
            <person name="Griggs A."/>
            <person name="Gujja S."/>
            <person name="Hansen M."/>
            <person name="Heiman D."/>
            <person name="Howarth C."/>
            <person name="Larimer J."/>
            <person name="Lui A."/>
            <person name="MacDonald P.J.P."/>
            <person name="McCowen C."/>
            <person name="Montmayeur A."/>
            <person name="Murphy C."/>
            <person name="Neiman D."/>
            <person name="Pearson M."/>
            <person name="Priest M."/>
            <person name="Roberts A."/>
            <person name="Saif S."/>
            <person name="Shea T."/>
            <person name="Sisk P."/>
            <person name="Stolte C."/>
            <person name="Sykes S."/>
            <person name="Wortman J."/>
            <person name="Nusbaum C."/>
            <person name="Birren B."/>
        </authorList>
    </citation>
    <scope>NUCLEOTIDE SEQUENCE [LARGE SCALE GENOMIC DNA]</scope>
    <source>
        <strain evidence="1 2">15908</strain>
    </source>
</reference>
<protein>
    <submittedName>
        <fullName evidence="1">Uncharacterized protein</fullName>
    </submittedName>
</protein>
<dbReference type="InterPro" id="IPR036390">
    <property type="entry name" value="WH_DNA-bd_sf"/>
</dbReference>
<dbReference type="SUPFAM" id="SSF46785">
    <property type="entry name" value="Winged helix' DNA-binding domain"/>
    <property type="match status" value="1"/>
</dbReference>
<evidence type="ECO:0000313" key="2">
    <source>
        <dbReference type="Proteomes" id="UP000001077"/>
    </source>
</evidence>
<dbReference type="HOGENOM" id="CLU_2731847_0_0_5"/>
<proteinExistence type="predicted"/>
<organism evidence="1 2">
    <name type="scientific">Bartonella rattimassiliensis 15908</name>
    <dbReference type="NCBI Taxonomy" id="1094556"/>
    <lineage>
        <taxon>Bacteria</taxon>
        <taxon>Pseudomonadati</taxon>
        <taxon>Pseudomonadota</taxon>
        <taxon>Alphaproteobacteria</taxon>
        <taxon>Hyphomicrobiales</taxon>
        <taxon>Bartonellaceae</taxon>
        <taxon>Bartonella</taxon>
    </lineage>
</organism>
<keyword evidence="2" id="KW-1185">Reference proteome</keyword>
<dbReference type="Proteomes" id="UP000001077">
    <property type="component" value="Unassembled WGS sequence"/>
</dbReference>
<gene>
    <name evidence="1" type="ORF">MCY_01066</name>
</gene>
<dbReference type="PATRIC" id="fig|1094556.3.peg.1221"/>
<dbReference type="AlphaFoldDB" id="J1JML2"/>
<dbReference type="InterPro" id="IPR036388">
    <property type="entry name" value="WH-like_DNA-bd_sf"/>
</dbReference>
<dbReference type="Gene3D" id="1.10.10.10">
    <property type="entry name" value="Winged helix-like DNA-binding domain superfamily/Winged helix DNA-binding domain"/>
    <property type="match status" value="1"/>
</dbReference>
<dbReference type="OrthoDB" id="9122127at2"/>
<dbReference type="EMBL" id="AILY01000022">
    <property type="protein sequence ID" value="EJF85505.1"/>
    <property type="molecule type" value="Genomic_DNA"/>
</dbReference>
<accession>J1JML2</accession>
<evidence type="ECO:0000313" key="1">
    <source>
        <dbReference type="EMBL" id="EJF85505.1"/>
    </source>
</evidence>
<dbReference type="Pfam" id="PF21205">
    <property type="entry name" value="Rep3_C"/>
    <property type="match status" value="1"/>
</dbReference>